<name>A0AAJ5ZH45_9CHLR</name>
<evidence type="ECO:0000313" key="4">
    <source>
        <dbReference type="EMBL" id="WFG38807.1"/>
    </source>
</evidence>
<dbReference type="PANTHER" id="PTHR43477">
    <property type="entry name" value="DIHYDROANTICAPSIN 7-DEHYDROGENASE"/>
    <property type="match status" value="1"/>
</dbReference>
<gene>
    <name evidence="3" type="ORF">GKO46_14105</name>
    <name evidence="4" type="ORF">GKO48_04010</name>
</gene>
<dbReference type="RefSeq" id="WP_342827315.1">
    <property type="nucleotide sequence ID" value="NZ_CP046146.1"/>
</dbReference>
<dbReference type="InterPro" id="IPR002347">
    <property type="entry name" value="SDR_fam"/>
</dbReference>
<evidence type="ECO:0000313" key="6">
    <source>
        <dbReference type="Proteomes" id="UP001321249"/>
    </source>
</evidence>
<dbReference type="CDD" id="cd05233">
    <property type="entry name" value="SDR_c"/>
    <property type="match status" value="1"/>
</dbReference>
<dbReference type="InterPro" id="IPR051122">
    <property type="entry name" value="SDR_DHRS6-like"/>
</dbReference>
<dbReference type="EMBL" id="CP046147">
    <property type="protein sequence ID" value="WFG38807.1"/>
    <property type="molecule type" value="Genomic_DNA"/>
</dbReference>
<dbReference type="Gene3D" id="3.40.50.720">
    <property type="entry name" value="NAD(P)-binding Rossmann-like Domain"/>
    <property type="match status" value="1"/>
</dbReference>
<reference evidence="4" key="2">
    <citation type="journal article" date="2023" name="Nat. Commun.">
        <title>Cultivation of marine bacteria of the SAR202 clade.</title>
        <authorList>
            <person name="Lim Y."/>
            <person name="Seo J.H."/>
            <person name="Giovannoni S.J."/>
            <person name="Kang I."/>
            <person name="Cho J.C."/>
        </authorList>
    </citation>
    <scope>NUCLEOTIDE SEQUENCE</scope>
    <source>
        <strain evidence="4">JH1073</strain>
    </source>
</reference>
<evidence type="ECO:0000256" key="1">
    <source>
        <dbReference type="ARBA" id="ARBA00006484"/>
    </source>
</evidence>
<reference evidence="5" key="3">
    <citation type="submission" date="2023-06" db="EMBL/GenBank/DDBJ databases">
        <title>Pangenomics reveal diversification of enzyme families and niche specialization in globally abundant SAR202 bacteria.</title>
        <authorList>
            <person name="Saw J.H.W."/>
        </authorList>
    </citation>
    <scope>NUCLEOTIDE SEQUENCE [LARGE SCALE GENOMIC DNA]</scope>
    <source>
        <strain evidence="5">JH1073</strain>
    </source>
</reference>
<dbReference type="Pfam" id="PF13561">
    <property type="entry name" value="adh_short_C2"/>
    <property type="match status" value="1"/>
</dbReference>
<keyword evidence="2" id="KW-0560">Oxidoreductase</keyword>
<keyword evidence="5" id="KW-1185">Reference proteome</keyword>
<evidence type="ECO:0000256" key="2">
    <source>
        <dbReference type="ARBA" id="ARBA00023002"/>
    </source>
</evidence>
<dbReference type="InterPro" id="IPR036291">
    <property type="entry name" value="NAD(P)-bd_dom_sf"/>
</dbReference>
<dbReference type="GO" id="GO:0016491">
    <property type="term" value="F:oxidoreductase activity"/>
    <property type="evidence" value="ECO:0007669"/>
    <property type="project" value="UniProtKB-KW"/>
</dbReference>
<dbReference type="PANTHER" id="PTHR43477:SF1">
    <property type="entry name" value="DIHYDROANTICAPSIN 7-DEHYDROGENASE"/>
    <property type="match status" value="1"/>
</dbReference>
<dbReference type="AlphaFoldDB" id="A0AAJ5ZH45"/>
<dbReference type="PRINTS" id="PR00081">
    <property type="entry name" value="GDHRDH"/>
</dbReference>
<organism evidence="4 5">
    <name type="scientific">Candidatus Lucifugimonas marina</name>
    <dbReference type="NCBI Taxonomy" id="3038979"/>
    <lineage>
        <taxon>Bacteria</taxon>
        <taxon>Bacillati</taxon>
        <taxon>Chloroflexota</taxon>
        <taxon>Dehalococcoidia</taxon>
        <taxon>SAR202 cluster</taxon>
        <taxon>Candidatus Lucifugimonadales</taxon>
        <taxon>Candidatus Lucifugimonadaceae</taxon>
        <taxon>Candidatus Lucifugimonas</taxon>
    </lineage>
</organism>
<sequence>MLSTFSADHRILILGASSDIGSNLARRFQSEDVSVGLISRPSPRFDRICSETGYPAVRIESVDHTEITRAVDTLADRMGPITGGVNLLGTLLLKPAHLTTVEEWRETIAVNLDSNFSFLKSVLQRSDRSNDFSMVFVSSAAAATGLPNHEAIAASKSGVEGLARSAAATYASRGYRFNVVAPGLVDTQLTASLTGNEMARSTSEAMHPLKKLGSPEEIARVIKWLLSKDSGWITGQVIGVDGGLSTLRTRSKV</sequence>
<comment type="similarity">
    <text evidence="1">Belongs to the short-chain dehydrogenases/reductases (SDR) family.</text>
</comment>
<accession>A0AAJ5ZH45</accession>
<evidence type="ECO:0000313" key="3">
    <source>
        <dbReference type="EMBL" id="MDG0868192.1"/>
    </source>
</evidence>
<dbReference type="EMBL" id="WMBE01000013">
    <property type="protein sequence ID" value="MDG0868192.1"/>
    <property type="molecule type" value="Genomic_DNA"/>
</dbReference>
<evidence type="ECO:0000313" key="5">
    <source>
        <dbReference type="Proteomes" id="UP001219901"/>
    </source>
</evidence>
<dbReference type="Proteomes" id="UP001219901">
    <property type="component" value="Chromosome"/>
</dbReference>
<protein>
    <submittedName>
        <fullName evidence="4">SDR family oxidoreductase</fullName>
    </submittedName>
</protein>
<dbReference type="Proteomes" id="UP001321249">
    <property type="component" value="Unassembled WGS sequence"/>
</dbReference>
<dbReference type="SUPFAM" id="SSF51735">
    <property type="entry name" value="NAD(P)-binding Rossmann-fold domains"/>
    <property type="match status" value="1"/>
</dbReference>
<proteinExistence type="inferred from homology"/>
<reference evidence="5 6" key="1">
    <citation type="submission" date="2019-11" db="EMBL/GenBank/DDBJ databases">
        <authorList>
            <person name="Cho J.-C."/>
        </authorList>
    </citation>
    <scope>NUCLEOTIDE SEQUENCE [LARGE SCALE GENOMIC DNA]</scope>
    <source>
        <strain evidence="4 5">JH1073</strain>
        <strain evidence="3 6">JH702</strain>
    </source>
</reference>